<keyword evidence="2 10" id="KW-0813">Transport</keyword>
<dbReference type="InterPro" id="IPR054384">
    <property type="entry name" value="SecDF_P1_head"/>
</dbReference>
<feature type="transmembrane region" description="Helical" evidence="10">
    <location>
        <begin position="800"/>
        <end position="826"/>
    </location>
</feature>
<dbReference type="GO" id="GO:0006605">
    <property type="term" value="P:protein targeting"/>
    <property type="evidence" value="ECO:0007669"/>
    <property type="project" value="UniProtKB-UniRule"/>
</dbReference>
<feature type="domain" description="SecDF P1 head subdomain" evidence="14">
    <location>
        <begin position="243"/>
        <end position="350"/>
    </location>
</feature>
<evidence type="ECO:0000256" key="5">
    <source>
        <dbReference type="ARBA" id="ARBA00022692"/>
    </source>
</evidence>
<evidence type="ECO:0000256" key="1">
    <source>
        <dbReference type="ARBA" id="ARBA00004651"/>
    </source>
</evidence>
<dbReference type="FunFam" id="1.20.1640.10:FF:000004">
    <property type="entry name" value="Protein translocase subunit SecD"/>
    <property type="match status" value="1"/>
</dbReference>
<feature type="transmembrane region" description="Helical" evidence="10">
    <location>
        <begin position="424"/>
        <end position="443"/>
    </location>
</feature>
<evidence type="ECO:0000259" key="12">
    <source>
        <dbReference type="Pfam" id="PF02355"/>
    </source>
</evidence>
<evidence type="ECO:0000259" key="13">
    <source>
        <dbReference type="Pfam" id="PF21760"/>
    </source>
</evidence>
<feature type="domain" description="Protein export membrane protein SecD/SecF C-terminal" evidence="12">
    <location>
        <begin position="353"/>
        <end position="519"/>
    </location>
</feature>
<evidence type="ECO:0000256" key="3">
    <source>
        <dbReference type="ARBA" id="ARBA00022475"/>
    </source>
</evidence>
<dbReference type="PANTHER" id="PTHR30081:SF1">
    <property type="entry name" value="PROTEIN TRANSLOCASE SUBUNIT SECD"/>
    <property type="match status" value="1"/>
</dbReference>
<dbReference type="Proteomes" id="UP000183447">
    <property type="component" value="Unassembled WGS sequence"/>
</dbReference>
<dbReference type="InterPro" id="IPR022813">
    <property type="entry name" value="SecD/SecF_arch_bac"/>
</dbReference>
<feature type="transmembrane region" description="Helical" evidence="10">
    <location>
        <begin position="726"/>
        <end position="745"/>
    </location>
</feature>
<sequence>MLHFSPIRTIVILIVALLGVLSAVPNFLSRDTIAVLPDWLPKQQMVMGLDLQGGSYLLLQVNREGIVTESLTKLRRDARTVLANQNGIGNIITTQERSITVELTDPSQLDAARQALETLQVNITGSIFAGVGTPEYEYSTTPDGRIVVGLTEAGVTERMSSIVSQSLEVIRNRVDELGTTEPIIQRQGADRVLVQVPGFEDSDRLKDIISRTARLTFHLVYPGMTAAQAEQQGLPPGTMIVPSAEGGAELLYEDVAIGGESLVDSQPGYDQQTTRPVVTFRFDTRGALTFGEITSRNVNRRFAIVLDNQVITAPVIQQPITGGTGQISGSFTTQSANDLAVLLRAGALPATLDIIEERSVGPSLGADSVRGGVIAGIIAGVTTIVFMLIAYGTFGIFANLALILNIVMMVGALTLLGATLTLPGIAGIVLTMGMAVDANVLIFERIREEVNNGRTSVQAIQAGFTNAMSAILDSNVTTFIAAVVLFYLGSGPVQGFAVTLALGIMSTLFTAYFITLLIVGRWFAWKRPKTLKVQLTRFIPDNTKLPFMKWSRAALLASMILSVVSIGLFAVQGLNLGIDFKGGSSIEVQSNDGPADPARVREVLGALDLGDVQVQGFGAPEDLLIQIEAQSDDDTEQQAAVEQVRDALTAENYEIRRIEAVSGTVSGELALSSAIGLSVAVLGILIYLWFRFEWQFAVGAVVSTVHDVVITLGFMSLTGIEFNQSSIAAILTIIGYSLNDTIVVYDRVREYMRKYRKIPMPALLDMAMNSTLSRTVLTGPTTLMALGALVIFGGEVIRSFVLSMIFGVLIGTYSSIFIAAPILIYLGLRSRPEQVDAPPAKERRADGAAV</sequence>
<keyword evidence="16" id="KW-1185">Reference proteome</keyword>
<keyword evidence="8 10" id="KW-0811">Translocation</keyword>
<dbReference type="Gene3D" id="3.30.1360.200">
    <property type="match status" value="1"/>
</dbReference>
<feature type="transmembrane region" description="Helical" evidence="10">
    <location>
        <begin position="553"/>
        <end position="574"/>
    </location>
</feature>
<feature type="transmembrane region" description="Helical" evidence="10">
    <location>
        <begin position="669"/>
        <end position="690"/>
    </location>
</feature>
<feature type="domain" description="Protein export membrane protein SecD/SecF C-terminal" evidence="12">
    <location>
        <begin position="650"/>
        <end position="827"/>
    </location>
</feature>
<dbReference type="Gene3D" id="1.20.1640.10">
    <property type="entry name" value="Multidrug efflux transporter AcrB transmembrane domain"/>
    <property type="match status" value="2"/>
</dbReference>
<dbReference type="STRING" id="665118.SAMN02983003_1029"/>
<feature type="transmembrane region" description="Helical" evidence="10">
    <location>
        <begin position="697"/>
        <end position="720"/>
    </location>
</feature>
<evidence type="ECO:0000313" key="16">
    <source>
        <dbReference type="Proteomes" id="UP000183447"/>
    </source>
</evidence>
<feature type="domain" description="Protein translocase subunit SecDF P1" evidence="13">
    <location>
        <begin position="163"/>
        <end position="220"/>
    </location>
</feature>
<dbReference type="NCBIfam" id="TIGR01129">
    <property type="entry name" value="secD"/>
    <property type="match status" value="1"/>
</dbReference>
<dbReference type="InterPro" id="IPR005665">
    <property type="entry name" value="SecF_bac"/>
</dbReference>
<evidence type="ECO:0000256" key="6">
    <source>
        <dbReference type="ARBA" id="ARBA00022927"/>
    </source>
</evidence>
<feature type="transmembrane region" description="Helical" evidence="10">
    <location>
        <begin position="396"/>
        <end position="418"/>
    </location>
</feature>
<evidence type="ECO:0000256" key="9">
    <source>
        <dbReference type="ARBA" id="ARBA00023136"/>
    </source>
</evidence>
<dbReference type="SUPFAM" id="SSF82866">
    <property type="entry name" value="Multidrug efflux transporter AcrB transmembrane domain"/>
    <property type="match status" value="2"/>
</dbReference>
<dbReference type="InterPro" id="IPR022646">
    <property type="entry name" value="SecD/SecF_CS"/>
</dbReference>
<evidence type="ECO:0000259" key="14">
    <source>
        <dbReference type="Pfam" id="PF22599"/>
    </source>
</evidence>
<dbReference type="Pfam" id="PF07549">
    <property type="entry name" value="Sec_GG"/>
    <property type="match status" value="2"/>
</dbReference>
<name>A0A1K2HUW7_9HYPH</name>
<dbReference type="RefSeq" id="WP_072339584.1">
    <property type="nucleotide sequence ID" value="NZ_FPKU01000001.1"/>
</dbReference>
<feature type="transmembrane region" description="Helical" evidence="10">
    <location>
        <begin position="464"/>
        <end position="489"/>
    </location>
</feature>
<dbReference type="InterPro" id="IPR022645">
    <property type="entry name" value="SecD/SecF_bac"/>
</dbReference>
<evidence type="ECO:0000313" key="15">
    <source>
        <dbReference type="EMBL" id="SFZ82353.1"/>
    </source>
</evidence>
<dbReference type="HAMAP" id="MF_01464_B">
    <property type="entry name" value="SecF_B"/>
    <property type="match status" value="1"/>
</dbReference>
<comment type="caution">
    <text evidence="10">Lacks conserved residue(s) required for the propagation of feature annotation.</text>
</comment>
<keyword evidence="9 10" id="KW-0472">Membrane</keyword>
<dbReference type="GO" id="GO:0065002">
    <property type="term" value="P:intracellular protein transmembrane transport"/>
    <property type="evidence" value="ECO:0007669"/>
    <property type="project" value="UniProtKB-UniRule"/>
</dbReference>
<feature type="transmembrane region" description="Helical" evidence="10">
    <location>
        <begin position="776"/>
        <end position="794"/>
    </location>
</feature>
<feature type="transmembrane region" description="Helical" evidence="10">
    <location>
        <begin position="369"/>
        <end position="389"/>
    </location>
</feature>
<dbReference type="Gene3D" id="3.30.70.3400">
    <property type="match status" value="2"/>
</dbReference>
<evidence type="ECO:0000256" key="8">
    <source>
        <dbReference type="ARBA" id="ARBA00023010"/>
    </source>
</evidence>
<keyword evidence="7 10" id="KW-1133">Transmembrane helix</keyword>
<keyword evidence="3 10" id="KW-1003">Cell membrane</keyword>
<accession>A0A1K2HUW7</accession>
<dbReference type="PRINTS" id="PR01755">
    <property type="entry name" value="SECFTRNLCASE"/>
</dbReference>
<dbReference type="NCBIfam" id="NF009583">
    <property type="entry name" value="PRK13024.1-3"/>
    <property type="match status" value="1"/>
</dbReference>
<evidence type="ECO:0000256" key="2">
    <source>
        <dbReference type="ARBA" id="ARBA00022448"/>
    </source>
</evidence>
<evidence type="ECO:0000256" key="11">
    <source>
        <dbReference type="HAMAP-Rule" id="MF_01464"/>
    </source>
</evidence>
<dbReference type="InterPro" id="IPR055344">
    <property type="entry name" value="SecD_SecF_C_bact"/>
</dbReference>
<keyword evidence="5 10" id="KW-0812">Transmembrane</keyword>
<comment type="subunit">
    <text evidence="10">Forms a complex with SecF. Part of the essential Sec protein translocation apparatus which comprises SecA, SecYEG and auxiliary proteins SecDF-YajC and YidC.</text>
</comment>
<feature type="transmembrane region" description="Helical" evidence="10">
    <location>
        <begin position="495"/>
        <end position="519"/>
    </location>
</feature>
<dbReference type="NCBIfam" id="TIGR00966">
    <property type="entry name" value="transloc_SecF"/>
    <property type="match status" value="1"/>
</dbReference>
<comment type="subcellular location">
    <subcellularLocation>
        <location evidence="1 10">Cell membrane</location>
        <topology evidence="1 10">Multi-pass membrane protein</topology>
    </subcellularLocation>
</comment>
<dbReference type="EMBL" id="FPKU01000001">
    <property type="protein sequence ID" value="SFZ82353.1"/>
    <property type="molecule type" value="Genomic_DNA"/>
</dbReference>
<keyword evidence="6 10" id="KW-0653">Protein transport</keyword>
<comment type="similarity">
    <text evidence="11">Belongs to the SecD/SecF family. SecF subfamily.</text>
</comment>
<proteinExistence type="inferred from homology"/>
<dbReference type="NCBIfam" id="TIGR00916">
    <property type="entry name" value="2A0604s01"/>
    <property type="match status" value="2"/>
</dbReference>
<comment type="similarity">
    <text evidence="10">Belongs to the SecD/SecF family. SecD subfamily.</text>
</comment>
<dbReference type="HAMAP" id="MF_01463_B">
    <property type="entry name" value="SecD_B"/>
    <property type="match status" value="1"/>
</dbReference>
<dbReference type="InterPro" id="IPR048634">
    <property type="entry name" value="SecD_SecF_C"/>
</dbReference>
<comment type="function">
    <text evidence="10">Part of the Sec protein translocase complex. Interacts with the SecYEG preprotein conducting channel. SecDF uses the proton motive force (PMF) to complete protein translocation after the ATP-dependent function of SecA.</text>
</comment>
<keyword evidence="4" id="KW-0997">Cell inner membrane</keyword>
<dbReference type="InterPro" id="IPR048631">
    <property type="entry name" value="SecD_1st"/>
</dbReference>
<dbReference type="GO" id="GO:0015450">
    <property type="term" value="F:protein-transporting ATPase activity"/>
    <property type="evidence" value="ECO:0007669"/>
    <property type="project" value="InterPro"/>
</dbReference>
<organism evidence="15 16">
    <name type="scientific">Devosia enhydra</name>
    <dbReference type="NCBI Taxonomy" id="665118"/>
    <lineage>
        <taxon>Bacteria</taxon>
        <taxon>Pseudomonadati</taxon>
        <taxon>Pseudomonadota</taxon>
        <taxon>Alphaproteobacteria</taxon>
        <taxon>Hyphomicrobiales</taxon>
        <taxon>Devosiaceae</taxon>
        <taxon>Devosia</taxon>
    </lineage>
</organism>
<dbReference type="InterPro" id="IPR005791">
    <property type="entry name" value="SecD"/>
</dbReference>
<dbReference type="Pfam" id="PF02355">
    <property type="entry name" value="SecD_SecF_C"/>
    <property type="match status" value="2"/>
</dbReference>
<evidence type="ECO:0000256" key="10">
    <source>
        <dbReference type="HAMAP-Rule" id="MF_01463"/>
    </source>
</evidence>
<evidence type="ECO:0000256" key="7">
    <source>
        <dbReference type="ARBA" id="ARBA00022989"/>
    </source>
</evidence>
<protein>
    <recommendedName>
        <fullName evidence="10 11">Multifunctional fusion protein</fullName>
    </recommendedName>
    <domain>
        <recommendedName>
            <fullName evidence="10">Protein translocase subunit SecD</fullName>
        </recommendedName>
    </domain>
    <domain>
        <recommendedName>
            <fullName evidence="11">Protein-export membrane protein SecF</fullName>
        </recommendedName>
    </domain>
</protein>
<evidence type="ECO:0000256" key="4">
    <source>
        <dbReference type="ARBA" id="ARBA00022519"/>
    </source>
</evidence>
<dbReference type="PANTHER" id="PTHR30081">
    <property type="entry name" value="PROTEIN-EXPORT MEMBRANE PROTEIN SEC"/>
    <property type="match status" value="1"/>
</dbReference>
<comment type="subunit">
    <text evidence="11">Forms a complex with SecD. Part of the essential Sec protein translocation apparatus which comprises SecA, SecYEG and auxiliary proteins SecDF-YajC and YidC.</text>
</comment>
<dbReference type="AlphaFoldDB" id="A0A1K2HUW7"/>
<reference evidence="15 16" key="1">
    <citation type="submission" date="2016-11" db="EMBL/GenBank/DDBJ databases">
        <authorList>
            <person name="Jaros S."/>
            <person name="Januszkiewicz K."/>
            <person name="Wedrychowicz H."/>
        </authorList>
    </citation>
    <scope>NUCLEOTIDE SEQUENCE [LARGE SCALE GENOMIC DNA]</scope>
    <source>
        <strain evidence="15 16">ATCC 23634</strain>
    </source>
</reference>
<dbReference type="GO" id="GO:0005886">
    <property type="term" value="C:plasma membrane"/>
    <property type="evidence" value="ECO:0007669"/>
    <property type="project" value="UniProtKB-SubCell"/>
</dbReference>
<dbReference type="GO" id="GO:0043952">
    <property type="term" value="P:protein transport by the Sec complex"/>
    <property type="evidence" value="ECO:0007669"/>
    <property type="project" value="UniProtKB-UniRule"/>
</dbReference>
<dbReference type="Pfam" id="PF21760">
    <property type="entry name" value="SecD_1st"/>
    <property type="match status" value="1"/>
</dbReference>
<dbReference type="Pfam" id="PF22599">
    <property type="entry name" value="SecDF_P1_head"/>
    <property type="match status" value="1"/>
</dbReference>
<gene>
    <name evidence="10" type="primary">secD</name>
    <name evidence="11" type="synonym">secF</name>
    <name evidence="15" type="ORF">SAMN02983003_1029</name>
</gene>
<dbReference type="FunFam" id="3.30.1360.200:FF:000002">
    <property type="entry name" value="Preprotein translocase subunit SecD"/>
    <property type="match status" value="1"/>
</dbReference>